<dbReference type="PIRSF" id="PIRSF038958">
    <property type="entry name" value="PG_synth_SpoVB"/>
    <property type="match status" value="1"/>
</dbReference>
<evidence type="ECO:0000313" key="8">
    <source>
        <dbReference type="Proteomes" id="UP000683246"/>
    </source>
</evidence>
<dbReference type="PANTHER" id="PTHR30250:SF21">
    <property type="entry name" value="LIPID II FLIPPASE MURJ"/>
    <property type="match status" value="1"/>
</dbReference>
<dbReference type="InterPro" id="IPR024923">
    <property type="entry name" value="PG_synth_SpoVB"/>
</dbReference>
<feature type="transmembrane region" description="Helical" evidence="6">
    <location>
        <begin position="157"/>
        <end position="178"/>
    </location>
</feature>
<evidence type="ECO:0000256" key="4">
    <source>
        <dbReference type="ARBA" id="ARBA00022989"/>
    </source>
</evidence>
<organism evidence="7 8">
    <name type="scientific">Vallitalea pronyensis</name>
    <dbReference type="NCBI Taxonomy" id="1348613"/>
    <lineage>
        <taxon>Bacteria</taxon>
        <taxon>Bacillati</taxon>
        <taxon>Bacillota</taxon>
        <taxon>Clostridia</taxon>
        <taxon>Lachnospirales</taxon>
        <taxon>Vallitaleaceae</taxon>
        <taxon>Vallitalea</taxon>
    </lineage>
</organism>
<evidence type="ECO:0000256" key="6">
    <source>
        <dbReference type="SAM" id="Phobius"/>
    </source>
</evidence>
<evidence type="ECO:0000313" key="7">
    <source>
        <dbReference type="EMBL" id="QUI22703.1"/>
    </source>
</evidence>
<feature type="transmembrane region" description="Helical" evidence="6">
    <location>
        <begin position="49"/>
        <end position="68"/>
    </location>
</feature>
<feature type="transmembrane region" description="Helical" evidence="6">
    <location>
        <begin position="391"/>
        <end position="408"/>
    </location>
</feature>
<feature type="transmembrane region" description="Helical" evidence="6">
    <location>
        <begin position="125"/>
        <end position="145"/>
    </location>
</feature>
<evidence type="ECO:0000256" key="2">
    <source>
        <dbReference type="ARBA" id="ARBA00022475"/>
    </source>
</evidence>
<feature type="transmembrane region" description="Helical" evidence="6">
    <location>
        <begin position="184"/>
        <end position="207"/>
    </location>
</feature>
<feature type="transmembrane region" description="Helical" evidence="6">
    <location>
        <begin position="420"/>
        <end position="439"/>
    </location>
</feature>
<reference evidence="7" key="1">
    <citation type="submission" date="2020-07" db="EMBL/GenBank/DDBJ databases">
        <title>Vallitalea pronyensis genome.</title>
        <authorList>
            <person name="Postec A."/>
        </authorList>
    </citation>
    <scope>NUCLEOTIDE SEQUENCE</scope>
    <source>
        <strain evidence="7">FatNI3</strain>
    </source>
</reference>
<proteinExistence type="predicted"/>
<dbReference type="EMBL" id="CP058649">
    <property type="protein sequence ID" value="QUI22703.1"/>
    <property type="molecule type" value="Genomic_DNA"/>
</dbReference>
<dbReference type="KEGG" id="vpy:HZI73_10530"/>
<dbReference type="Proteomes" id="UP000683246">
    <property type="component" value="Chromosome"/>
</dbReference>
<comment type="subcellular location">
    <subcellularLocation>
        <location evidence="1">Cell membrane</location>
        <topology evidence="1">Multi-pass membrane protein</topology>
    </subcellularLocation>
</comment>
<feature type="transmembrane region" description="Helical" evidence="6">
    <location>
        <begin position="89"/>
        <end position="113"/>
    </location>
</feature>
<sequence>MNSQSTKFVKGAMILSIAGLIAKVFSAIYRIPLSYLVGNDVFGDYTAVYGIYGLLISPVLVGIPNALTKMVSERIAVNDYDNAHKIYRHAMVILGCLGFLISLFMILGVDWIIATTEWPSSNRYMIYGFSVSVMFIAIAGVYKSYFQGREIMVPTALTQIIENISKAIFGLGIIYLLIKLEQDSAIVIGGAAFGVSLAFILSTLYIVRYYMKHTKKIHTEESKVAKRYKEVTFGQVGKQLAKLAIPISLATAAYSVMNFIDTITIFKRMQAIGFSKEQVSHMYGFMGKALTIINVPLTISLALMISILPAISTAMVQKNKQEVRNKISLGIRLSLLLGLPAATGIIILANPIMTMIFRVKANDYLQLFGICLVLMIIGQTLAGILQGMGKYLYPAMALLVSVGIKYAINYHLIASDFQLRGAIIGSICYYVVFVSLNYWKLKKETGVILDKTSVFVKPILASVIMGISVFFIYKGTIGILHSNLIATVLTIISGMIIYFIVLFATKALQEEDLSFLPNHTKVIAKLKKLGLIKK</sequence>
<dbReference type="RefSeq" id="WP_212698195.1">
    <property type="nucleotide sequence ID" value="NZ_CP058649.1"/>
</dbReference>
<name>A0A8J8MK16_9FIRM</name>
<dbReference type="InterPro" id="IPR050833">
    <property type="entry name" value="Poly_Biosynth_Transport"/>
</dbReference>
<accession>A0A8J8MK16</accession>
<keyword evidence="3 6" id="KW-0812">Transmembrane</keyword>
<keyword evidence="5 6" id="KW-0472">Membrane</keyword>
<evidence type="ECO:0000256" key="5">
    <source>
        <dbReference type="ARBA" id="ARBA00023136"/>
    </source>
</evidence>
<dbReference type="GO" id="GO:0005886">
    <property type="term" value="C:plasma membrane"/>
    <property type="evidence" value="ECO:0007669"/>
    <property type="project" value="UniProtKB-SubCell"/>
</dbReference>
<evidence type="ECO:0000256" key="3">
    <source>
        <dbReference type="ARBA" id="ARBA00022692"/>
    </source>
</evidence>
<feature type="transmembrane region" description="Helical" evidence="6">
    <location>
        <begin position="364"/>
        <end position="385"/>
    </location>
</feature>
<feature type="transmembrane region" description="Helical" evidence="6">
    <location>
        <begin position="331"/>
        <end position="352"/>
    </location>
</feature>
<feature type="transmembrane region" description="Helical" evidence="6">
    <location>
        <begin position="485"/>
        <end position="505"/>
    </location>
</feature>
<keyword evidence="4 6" id="KW-1133">Transmembrane helix</keyword>
<feature type="transmembrane region" description="Helical" evidence="6">
    <location>
        <begin position="289"/>
        <end position="311"/>
    </location>
</feature>
<dbReference type="CDD" id="cd13124">
    <property type="entry name" value="MATE_SpoVB_like"/>
    <property type="match status" value="1"/>
</dbReference>
<keyword evidence="8" id="KW-1185">Reference proteome</keyword>
<feature type="transmembrane region" description="Helical" evidence="6">
    <location>
        <begin position="454"/>
        <end position="473"/>
    </location>
</feature>
<gene>
    <name evidence="7" type="ORF">HZI73_10530</name>
</gene>
<dbReference type="PANTHER" id="PTHR30250">
    <property type="entry name" value="PST FAMILY PREDICTED COLANIC ACID TRANSPORTER"/>
    <property type="match status" value="1"/>
</dbReference>
<feature type="transmembrane region" description="Helical" evidence="6">
    <location>
        <begin position="12"/>
        <end position="29"/>
    </location>
</feature>
<dbReference type="AlphaFoldDB" id="A0A8J8MK16"/>
<evidence type="ECO:0000256" key="1">
    <source>
        <dbReference type="ARBA" id="ARBA00004651"/>
    </source>
</evidence>
<dbReference type="InterPro" id="IPR002797">
    <property type="entry name" value="Polysacc_synth"/>
</dbReference>
<dbReference type="Pfam" id="PF01943">
    <property type="entry name" value="Polysacc_synt"/>
    <property type="match status" value="1"/>
</dbReference>
<protein>
    <submittedName>
        <fullName evidence="7">Polysaccharide biosynthesis protein</fullName>
    </submittedName>
</protein>
<keyword evidence="2" id="KW-1003">Cell membrane</keyword>